<evidence type="ECO:0000313" key="2">
    <source>
        <dbReference type="EMBL" id="KAI9558549.1"/>
    </source>
</evidence>
<comment type="caution">
    <text evidence="2">The sequence shown here is derived from an EMBL/GenBank/DDBJ whole genome shotgun (WGS) entry which is preliminary data.</text>
</comment>
<dbReference type="AlphaFoldDB" id="A0AAD5KSA4"/>
<dbReference type="EMBL" id="WJBH02000005">
    <property type="protein sequence ID" value="KAI9558549.1"/>
    <property type="molecule type" value="Genomic_DNA"/>
</dbReference>
<gene>
    <name evidence="2" type="ORF">GHT06_015337</name>
</gene>
<dbReference type="Proteomes" id="UP000820818">
    <property type="component" value="Linkage Group LG5"/>
</dbReference>
<proteinExistence type="predicted"/>
<evidence type="ECO:0000313" key="3">
    <source>
        <dbReference type="Proteomes" id="UP000820818"/>
    </source>
</evidence>
<organism evidence="2 3">
    <name type="scientific">Daphnia sinensis</name>
    <dbReference type="NCBI Taxonomy" id="1820382"/>
    <lineage>
        <taxon>Eukaryota</taxon>
        <taxon>Metazoa</taxon>
        <taxon>Ecdysozoa</taxon>
        <taxon>Arthropoda</taxon>
        <taxon>Crustacea</taxon>
        <taxon>Branchiopoda</taxon>
        <taxon>Diplostraca</taxon>
        <taxon>Cladocera</taxon>
        <taxon>Anomopoda</taxon>
        <taxon>Daphniidae</taxon>
        <taxon>Daphnia</taxon>
        <taxon>Daphnia similis group</taxon>
    </lineage>
</organism>
<keyword evidence="3" id="KW-1185">Reference proteome</keyword>
<reference evidence="2 3" key="1">
    <citation type="submission" date="2022-05" db="EMBL/GenBank/DDBJ databases">
        <title>A multi-omics perspective on studying reproductive biology in Daphnia sinensis.</title>
        <authorList>
            <person name="Jia J."/>
        </authorList>
    </citation>
    <scope>NUCLEOTIDE SEQUENCE [LARGE SCALE GENOMIC DNA]</scope>
    <source>
        <strain evidence="2 3">WSL</strain>
    </source>
</reference>
<sequence>MYGCIEKISEVNVKVLTNSSNYETDDDHSFITSPDNSVMLQSKVSIEVSSTCESQKGVAVIPTESSTRTKDPRQNVLCNRSDAVKKQPKIQNMKWAPVYCDRSKSSLVEKKIPWKLIPIDFSQESYNGNLQPDGGTLVPTVPSPTEEIQEELIDQLAAKLKEDTGATFIPHSRTSADVSHSTISSGKNILTRFDRDVVSSHVSSTSFSEEQAVVQSPTPSLENTNLVPERNSSTQISENPIEKLAPVKPGDGFDLEPWHPDSTSLLPSTKYDQPTSPEENATPEVANSLPSAEPISIPPAVIDRQVEADILKALETLNPMVGASVLSASVSISSCSSKVLISKSNNAETSQCTVPVLRDGIDPVLSGNNLISIPTIEMRSADPVAMCAEPTKETECSLNHFDNSSTSSCESVEEPVTIEELVDSCPCCQTMLDIGCLKIDLNTGNASVHCLECSVHLVMRNAFIKMR</sequence>
<feature type="compositionally biased region" description="Polar residues" evidence="1">
    <location>
        <begin position="261"/>
        <end position="279"/>
    </location>
</feature>
<evidence type="ECO:0000256" key="1">
    <source>
        <dbReference type="SAM" id="MobiDB-lite"/>
    </source>
</evidence>
<feature type="compositionally biased region" description="Polar residues" evidence="1">
    <location>
        <begin position="213"/>
        <end position="238"/>
    </location>
</feature>
<feature type="region of interest" description="Disordered" evidence="1">
    <location>
        <begin position="204"/>
        <end position="292"/>
    </location>
</feature>
<name>A0AAD5KSA4_9CRUS</name>
<protein>
    <submittedName>
        <fullName evidence="2">Uncharacterized protein</fullName>
    </submittedName>
</protein>
<accession>A0AAD5KSA4</accession>